<organism evidence="3 4">
    <name type="scientific">Miscanthus lutarioriparius</name>
    <dbReference type="NCBI Taxonomy" id="422564"/>
    <lineage>
        <taxon>Eukaryota</taxon>
        <taxon>Viridiplantae</taxon>
        <taxon>Streptophyta</taxon>
        <taxon>Embryophyta</taxon>
        <taxon>Tracheophyta</taxon>
        <taxon>Spermatophyta</taxon>
        <taxon>Magnoliopsida</taxon>
        <taxon>Liliopsida</taxon>
        <taxon>Poales</taxon>
        <taxon>Poaceae</taxon>
        <taxon>PACMAD clade</taxon>
        <taxon>Panicoideae</taxon>
        <taxon>Andropogonodae</taxon>
        <taxon>Andropogoneae</taxon>
        <taxon>Saccharinae</taxon>
        <taxon>Miscanthus</taxon>
    </lineage>
</organism>
<evidence type="ECO:0000256" key="2">
    <source>
        <dbReference type="SAM" id="Phobius"/>
    </source>
</evidence>
<dbReference type="EMBL" id="CAJGYO010000013">
    <property type="protein sequence ID" value="CAD6265783.1"/>
    <property type="molecule type" value="Genomic_DNA"/>
</dbReference>
<keyword evidence="2" id="KW-0812">Transmembrane</keyword>
<dbReference type="Proteomes" id="UP000604825">
    <property type="component" value="Unassembled WGS sequence"/>
</dbReference>
<feature type="region of interest" description="Disordered" evidence="1">
    <location>
        <begin position="331"/>
        <end position="352"/>
    </location>
</feature>
<comment type="caution">
    <text evidence="3">The sequence shown here is derived from an EMBL/GenBank/DDBJ whole genome shotgun (WGS) entry which is preliminary data.</text>
</comment>
<feature type="region of interest" description="Disordered" evidence="1">
    <location>
        <begin position="419"/>
        <end position="438"/>
    </location>
</feature>
<name>A0A811R6X0_9POAL</name>
<feature type="transmembrane region" description="Helical" evidence="2">
    <location>
        <begin position="303"/>
        <end position="326"/>
    </location>
</feature>
<proteinExistence type="predicted"/>
<dbReference type="AlphaFoldDB" id="A0A811R6X0"/>
<evidence type="ECO:0000313" key="4">
    <source>
        <dbReference type="Proteomes" id="UP000604825"/>
    </source>
</evidence>
<keyword evidence="2" id="KW-1133">Transmembrane helix</keyword>
<keyword evidence="2" id="KW-0472">Membrane</keyword>
<reference evidence="3" key="1">
    <citation type="submission" date="2020-10" db="EMBL/GenBank/DDBJ databases">
        <authorList>
            <person name="Han B."/>
            <person name="Lu T."/>
            <person name="Zhao Q."/>
            <person name="Huang X."/>
            <person name="Zhao Y."/>
        </authorList>
    </citation>
    <scope>NUCLEOTIDE SEQUENCE</scope>
</reference>
<evidence type="ECO:0000256" key="1">
    <source>
        <dbReference type="SAM" id="MobiDB-lite"/>
    </source>
</evidence>
<keyword evidence="4" id="KW-1185">Reference proteome</keyword>
<protein>
    <submittedName>
        <fullName evidence="3">Uncharacterized protein</fullName>
    </submittedName>
</protein>
<accession>A0A811R6X0</accession>
<sequence>MAALGGLEQWQKDGFFQAAEKVQESADFAYYWARLSIGVLVRLMKRRLEMKPAWPRRSMQAMMPHQANQAASWLPGMTAKPDEVPHRCRLSMSEYAEDVDAAAVSTVSDAGARRMWGKRRGEHWCRRYRRCMHGTLRWGFLDCAEREDLFNKDNMTRGDHPPARPRRSARPRWAVGGRRVSCVRAAPTIAGGLAWCRAAAVGGLSQREGSTPGITRSGVVAALVRHRSSAKRWGACSWFCTASATCGHGRDWHVHRALPLRRLLAPNAISNHLYLRYVVANAVVYRRYVGDPCLGSGSGQRRAWPALAFIWAFSLIALSFTPAMVVRAGGGRRQGRAPVRDRGSRCRRGRGTGAAGARARAVACGACRNALGARRIRPPQRLPARLARPPVVRPVRILLDLRRAGLRALQGARQLRCRGGRRRQAAGPRVRGVAESLT</sequence>
<evidence type="ECO:0000313" key="3">
    <source>
        <dbReference type="EMBL" id="CAD6265783.1"/>
    </source>
</evidence>
<gene>
    <name evidence="3" type="ORF">NCGR_LOCUS49088</name>
</gene>